<protein>
    <submittedName>
        <fullName evidence="4">Uncharacterized protein</fullName>
    </submittedName>
</protein>
<dbReference type="AlphaFoldDB" id="A0A6U0KJH8"/>
<dbReference type="Gene3D" id="3.75.10.10">
    <property type="entry name" value="L-arginine/glycine Amidinotransferase, Chain A"/>
    <property type="match status" value="1"/>
</dbReference>
<feature type="active site" description="Proton donor" evidence="3">
    <location>
        <position position="219"/>
    </location>
</feature>
<evidence type="ECO:0000256" key="3">
    <source>
        <dbReference type="PIRSR" id="PIRSR633199-1"/>
    </source>
</evidence>
<dbReference type="GO" id="GO:0006525">
    <property type="term" value="P:arginine metabolic process"/>
    <property type="evidence" value="ECO:0007669"/>
    <property type="project" value="TreeGrafter"/>
</dbReference>
<feature type="active site" description="Nucleophile" evidence="3">
    <location>
        <position position="316"/>
    </location>
</feature>
<dbReference type="GO" id="GO:0045429">
    <property type="term" value="P:positive regulation of nitric oxide biosynthetic process"/>
    <property type="evidence" value="ECO:0007669"/>
    <property type="project" value="TreeGrafter"/>
</dbReference>
<dbReference type="GO" id="GO:0016403">
    <property type="term" value="F:dimethylargininase activity"/>
    <property type="evidence" value="ECO:0007669"/>
    <property type="project" value="TreeGrafter"/>
</dbReference>
<reference evidence="4" key="1">
    <citation type="submission" date="2021-01" db="EMBL/GenBank/DDBJ databases">
        <authorList>
            <person name="Corre E."/>
            <person name="Pelletier E."/>
            <person name="Niang G."/>
            <person name="Scheremetjew M."/>
            <person name="Finn R."/>
            <person name="Kale V."/>
            <person name="Holt S."/>
            <person name="Cochrane G."/>
            <person name="Meng A."/>
            <person name="Brown T."/>
            <person name="Cohen L."/>
        </authorList>
    </citation>
    <scope>NUCLEOTIDE SEQUENCE</scope>
    <source>
        <strain evidence="4">CCMP3303</strain>
    </source>
</reference>
<evidence type="ECO:0000313" key="4">
    <source>
        <dbReference type="EMBL" id="CAD8375807.1"/>
    </source>
</evidence>
<name>A0A6U0KJH8_9STRA</name>
<accession>A0A6U0KJH8</accession>
<gene>
    <name evidence="4" type="ORF">MPOL1434_LOCUS8681</name>
</gene>
<dbReference type="PANTHER" id="PTHR12737:SF9">
    <property type="entry name" value="DIMETHYLARGININASE"/>
    <property type="match status" value="1"/>
</dbReference>
<proteinExistence type="inferred from homology"/>
<sequence>MASLISTVLRRCSTQVPRLSTRSYTCAITRGIPDTFADALSSQDDSHINISVSKAREEHEQYVKFMRSVLPTVHLPASNDYADSPFVEDTAVVIGNRAVICNIGAKSRKGEVGPIRETMERLGLDIIDMAEESANATVDGGDVLYPISSPAKVETQMVDGKRPATVSKGRHVFVGLSARTNMDGVRVLENAFGGSTGTAGGLEVVPVPIPGISETGALHLKSIVTHVDGNTLLAPTGSLGDEVLGIMKAEERGYEAIRLPDIAACNVVVVNGIVMATPTECQESKQIFESAMEQRGLSIKYLTNVEYAKCDGAMTCRSILLDM</sequence>
<dbReference type="GO" id="GO:0016597">
    <property type="term" value="F:amino acid binding"/>
    <property type="evidence" value="ECO:0007669"/>
    <property type="project" value="TreeGrafter"/>
</dbReference>
<keyword evidence="2" id="KW-0378">Hydrolase</keyword>
<dbReference type="EMBL" id="HBEJ01014809">
    <property type="protein sequence ID" value="CAD8375807.1"/>
    <property type="molecule type" value="Transcribed_RNA"/>
</dbReference>
<evidence type="ECO:0000256" key="1">
    <source>
        <dbReference type="ARBA" id="ARBA00008532"/>
    </source>
</evidence>
<organism evidence="4">
    <name type="scientific">Minutocellus polymorphus</name>
    <dbReference type="NCBI Taxonomy" id="265543"/>
    <lineage>
        <taxon>Eukaryota</taxon>
        <taxon>Sar</taxon>
        <taxon>Stramenopiles</taxon>
        <taxon>Ochrophyta</taxon>
        <taxon>Bacillariophyta</taxon>
        <taxon>Mediophyceae</taxon>
        <taxon>Cymatosirophycidae</taxon>
        <taxon>Cymatosirales</taxon>
        <taxon>Cymatosiraceae</taxon>
        <taxon>Minutocellus</taxon>
    </lineage>
</organism>
<dbReference type="SUPFAM" id="SSF55909">
    <property type="entry name" value="Pentein"/>
    <property type="match status" value="1"/>
</dbReference>
<dbReference type="PANTHER" id="PTHR12737">
    <property type="entry name" value="DIMETHYLARGININE DIMETHYLAMINOHYDROLASE"/>
    <property type="match status" value="1"/>
</dbReference>
<dbReference type="GO" id="GO:0000052">
    <property type="term" value="P:citrulline metabolic process"/>
    <property type="evidence" value="ECO:0007669"/>
    <property type="project" value="TreeGrafter"/>
</dbReference>
<evidence type="ECO:0000256" key="2">
    <source>
        <dbReference type="ARBA" id="ARBA00022801"/>
    </source>
</evidence>
<dbReference type="InterPro" id="IPR033199">
    <property type="entry name" value="DDAH-like"/>
</dbReference>
<comment type="similarity">
    <text evidence="1">Belongs to the DDAH family.</text>
</comment>